<dbReference type="SUPFAM" id="SSF55874">
    <property type="entry name" value="ATPase domain of HSP90 chaperone/DNA topoisomerase II/histidine kinase"/>
    <property type="match status" value="1"/>
</dbReference>
<dbReference type="InterPro" id="IPR050482">
    <property type="entry name" value="Sensor_HK_TwoCompSys"/>
</dbReference>
<evidence type="ECO:0000256" key="3">
    <source>
        <dbReference type="ARBA" id="ARBA00023012"/>
    </source>
</evidence>
<dbReference type="InterPro" id="IPR003594">
    <property type="entry name" value="HATPase_dom"/>
</dbReference>
<dbReference type="Pfam" id="PF02518">
    <property type="entry name" value="HATPase_c"/>
    <property type="match status" value="1"/>
</dbReference>
<reference evidence="7 8" key="1">
    <citation type="submission" date="2019-02" db="EMBL/GenBank/DDBJ databases">
        <title>Dyella amyloliquefaciens sp. nov., isolated from forest soil.</title>
        <authorList>
            <person name="Gao Z.-H."/>
            <person name="Qiu L.-H."/>
        </authorList>
    </citation>
    <scope>NUCLEOTIDE SEQUENCE [LARGE SCALE GENOMIC DNA]</scope>
    <source>
        <strain evidence="7 8">KACC 12747</strain>
    </source>
</reference>
<evidence type="ECO:0000313" key="7">
    <source>
        <dbReference type="EMBL" id="TCI10885.1"/>
    </source>
</evidence>
<protein>
    <submittedName>
        <fullName evidence="7">Sensor histidine kinase</fullName>
    </submittedName>
</protein>
<feature type="transmembrane region" description="Helical" evidence="5">
    <location>
        <begin position="41"/>
        <end position="60"/>
    </location>
</feature>
<dbReference type="GO" id="GO:0016020">
    <property type="term" value="C:membrane"/>
    <property type="evidence" value="ECO:0007669"/>
    <property type="project" value="InterPro"/>
</dbReference>
<dbReference type="Gene3D" id="3.30.565.10">
    <property type="entry name" value="Histidine kinase-like ATPase, C-terminal domain"/>
    <property type="match status" value="1"/>
</dbReference>
<dbReference type="InterPro" id="IPR011712">
    <property type="entry name" value="Sig_transdc_His_kin_sub3_dim/P"/>
</dbReference>
<keyword evidence="1" id="KW-0808">Transferase</keyword>
<comment type="caution">
    <text evidence="7">The sequence shown here is derived from an EMBL/GenBank/DDBJ whole genome shotgun (WGS) entry which is preliminary data.</text>
</comment>
<sequence>MSGQRQRSREVGTVRQSIRAWFNPAPDSLVAYNVRKGKSPWLDSVHLLWSFWVFLVPAFGEFTWTWVWLTLLSYPAFLLLYAKCCVSSRRESYRYALVLIAMTFALLPWYPSALTYFVYGCVMLCSARMSLRHYMQALAVLNVACLTEAWLLHYPWQAVISIPFTTFVVGMVVNAERISEEKDAELRLSHDEVRRLAATAERERIGRDLHDLLGHTLSLITLKLELSRKLFDRDRDSEAARREMEEAERVARHALSEVRAAVSGIRATDLAAELAAARLMLESSAVTLECGELPPSLPVDVERGLALVLREAVTNIARHARATQARVTTVVVNHVLRLCIEDNGRGGIDGHGNGLNGMRERVRALGGTLDIESPTGLGTRLVISVPLRVRTLPWDKGAAPAPQEAVQAARWTGQERQAT</sequence>
<accession>A0A4R0YS73</accession>
<dbReference type="GO" id="GO:0046983">
    <property type="term" value="F:protein dimerization activity"/>
    <property type="evidence" value="ECO:0007669"/>
    <property type="project" value="InterPro"/>
</dbReference>
<dbReference type="PANTHER" id="PTHR24421">
    <property type="entry name" value="NITRATE/NITRITE SENSOR PROTEIN NARX-RELATED"/>
    <property type="match status" value="1"/>
</dbReference>
<dbReference type="CDD" id="cd16917">
    <property type="entry name" value="HATPase_UhpB-NarQ-NarX-like"/>
    <property type="match status" value="1"/>
</dbReference>
<dbReference type="AlphaFoldDB" id="A0A4R0YS73"/>
<dbReference type="SMART" id="SM00387">
    <property type="entry name" value="HATPase_c"/>
    <property type="match status" value="1"/>
</dbReference>
<dbReference type="Gene3D" id="1.20.5.1930">
    <property type="match status" value="1"/>
</dbReference>
<dbReference type="GO" id="GO:0000155">
    <property type="term" value="F:phosphorelay sensor kinase activity"/>
    <property type="evidence" value="ECO:0007669"/>
    <property type="project" value="InterPro"/>
</dbReference>
<feature type="domain" description="Histidine kinase/HSP90-like ATPase" evidence="6">
    <location>
        <begin position="300"/>
        <end position="389"/>
    </location>
</feature>
<feature type="compositionally biased region" description="Low complexity" evidence="4">
    <location>
        <begin position="398"/>
        <end position="409"/>
    </location>
</feature>
<feature type="transmembrane region" description="Helical" evidence="5">
    <location>
        <begin position="93"/>
        <end position="110"/>
    </location>
</feature>
<dbReference type="Pfam" id="PF07730">
    <property type="entry name" value="HisKA_3"/>
    <property type="match status" value="1"/>
</dbReference>
<evidence type="ECO:0000259" key="6">
    <source>
        <dbReference type="SMART" id="SM00387"/>
    </source>
</evidence>
<evidence type="ECO:0000256" key="4">
    <source>
        <dbReference type="SAM" id="MobiDB-lite"/>
    </source>
</evidence>
<feature type="transmembrane region" description="Helical" evidence="5">
    <location>
        <begin position="138"/>
        <end position="156"/>
    </location>
</feature>
<keyword evidence="5" id="KW-0472">Membrane</keyword>
<evidence type="ECO:0000256" key="1">
    <source>
        <dbReference type="ARBA" id="ARBA00022679"/>
    </source>
</evidence>
<keyword evidence="8" id="KW-1185">Reference proteome</keyword>
<dbReference type="InterPro" id="IPR036890">
    <property type="entry name" value="HATPase_C_sf"/>
</dbReference>
<evidence type="ECO:0000313" key="8">
    <source>
        <dbReference type="Proteomes" id="UP000291822"/>
    </source>
</evidence>
<keyword evidence="5" id="KW-1133">Transmembrane helix</keyword>
<evidence type="ECO:0000256" key="2">
    <source>
        <dbReference type="ARBA" id="ARBA00022777"/>
    </source>
</evidence>
<gene>
    <name evidence="7" type="ORF">EZM97_18775</name>
</gene>
<keyword evidence="2 7" id="KW-0418">Kinase</keyword>
<keyword evidence="5" id="KW-0812">Transmembrane</keyword>
<name>A0A4R0YS73_9GAMM</name>
<dbReference type="EMBL" id="SJTG01000002">
    <property type="protein sequence ID" value="TCI10885.1"/>
    <property type="molecule type" value="Genomic_DNA"/>
</dbReference>
<organism evidence="7 8">
    <name type="scientific">Dyella soli</name>
    <dbReference type="NCBI Taxonomy" id="522319"/>
    <lineage>
        <taxon>Bacteria</taxon>
        <taxon>Pseudomonadati</taxon>
        <taxon>Pseudomonadota</taxon>
        <taxon>Gammaproteobacteria</taxon>
        <taxon>Lysobacterales</taxon>
        <taxon>Rhodanobacteraceae</taxon>
        <taxon>Dyella</taxon>
    </lineage>
</organism>
<dbReference type="PANTHER" id="PTHR24421:SF63">
    <property type="entry name" value="SENSOR HISTIDINE KINASE DESK"/>
    <property type="match status" value="1"/>
</dbReference>
<keyword evidence="3" id="KW-0902">Two-component regulatory system</keyword>
<proteinExistence type="predicted"/>
<dbReference type="Proteomes" id="UP000291822">
    <property type="component" value="Unassembled WGS sequence"/>
</dbReference>
<feature type="region of interest" description="Disordered" evidence="4">
    <location>
        <begin position="398"/>
        <end position="419"/>
    </location>
</feature>
<evidence type="ECO:0000256" key="5">
    <source>
        <dbReference type="SAM" id="Phobius"/>
    </source>
</evidence>